<organism evidence="1">
    <name type="scientific">bioreactor metagenome</name>
    <dbReference type="NCBI Taxonomy" id="1076179"/>
    <lineage>
        <taxon>unclassified sequences</taxon>
        <taxon>metagenomes</taxon>
        <taxon>ecological metagenomes</taxon>
    </lineage>
</organism>
<gene>
    <name evidence="1" type="ORF">SDC9_104141</name>
</gene>
<dbReference type="AlphaFoldDB" id="A0A645AW26"/>
<reference evidence="1" key="1">
    <citation type="submission" date="2019-08" db="EMBL/GenBank/DDBJ databases">
        <authorList>
            <person name="Kucharzyk K."/>
            <person name="Murdoch R.W."/>
            <person name="Higgins S."/>
            <person name="Loffler F."/>
        </authorList>
    </citation>
    <scope>NUCLEOTIDE SEQUENCE</scope>
</reference>
<evidence type="ECO:0000313" key="1">
    <source>
        <dbReference type="EMBL" id="MPM57319.1"/>
    </source>
</evidence>
<proteinExistence type="predicted"/>
<sequence length="253" mass="27917">MVGHTVAVARFPFLTPEVLEAVALDGEDVVRAHQVPVALHVIAHGLPEEIRVADGGKYVMRLHAVVAVVCFDLEKLRQVLMPNVEIDRNRALPHAELIDRDGGVVCEANPADHAARRALEPADGAALRAHLAEIEPHTAAIFAHLRKVVDAAVDAGQAVRDGVDKAAGELMKRLSRVGERRGRHGHLERAEHFIKPPHPDEAIPRLRHSEMQRDTEIHLLRRLQRLTLVAADDIAPQQQLQTRIGELFVVCLV</sequence>
<protein>
    <submittedName>
        <fullName evidence="1">Uncharacterized protein</fullName>
    </submittedName>
</protein>
<comment type="caution">
    <text evidence="1">The sequence shown here is derived from an EMBL/GenBank/DDBJ whole genome shotgun (WGS) entry which is preliminary data.</text>
</comment>
<name>A0A645AW26_9ZZZZ</name>
<dbReference type="EMBL" id="VSSQ01016207">
    <property type="protein sequence ID" value="MPM57319.1"/>
    <property type="molecule type" value="Genomic_DNA"/>
</dbReference>
<accession>A0A645AW26</accession>